<dbReference type="InterPro" id="IPR015424">
    <property type="entry name" value="PyrdxlP-dep_Trfase"/>
</dbReference>
<comment type="cofactor">
    <cofactor evidence="1">
        <name>pyridoxal 5'-phosphate</name>
        <dbReference type="ChEBI" id="CHEBI:597326"/>
    </cofactor>
</comment>
<evidence type="ECO:0000259" key="7">
    <source>
        <dbReference type="Pfam" id="PF00155"/>
    </source>
</evidence>
<keyword evidence="9" id="KW-1185">Reference proteome</keyword>
<accession>A0A8K0VS04</accession>
<keyword evidence="5 8" id="KW-0808">Transferase</keyword>
<evidence type="ECO:0000256" key="4">
    <source>
        <dbReference type="ARBA" id="ARBA00022576"/>
    </source>
</evidence>
<dbReference type="InterPro" id="IPR004839">
    <property type="entry name" value="Aminotransferase_I/II_large"/>
</dbReference>
<evidence type="ECO:0000256" key="6">
    <source>
        <dbReference type="ARBA" id="ARBA00022898"/>
    </source>
</evidence>
<dbReference type="Gene3D" id="3.90.1150.10">
    <property type="entry name" value="Aspartate Aminotransferase, domain 1"/>
    <property type="match status" value="1"/>
</dbReference>
<dbReference type="NCBIfam" id="NF006719">
    <property type="entry name" value="PRK09257.1"/>
    <property type="match status" value="1"/>
</dbReference>
<proteinExistence type="inferred from homology"/>
<dbReference type="CDD" id="cd00609">
    <property type="entry name" value="AAT_like"/>
    <property type="match status" value="1"/>
</dbReference>
<dbReference type="SUPFAM" id="SSF53383">
    <property type="entry name" value="PLP-dependent transferases"/>
    <property type="match status" value="1"/>
</dbReference>
<evidence type="ECO:0000256" key="1">
    <source>
        <dbReference type="ARBA" id="ARBA00001933"/>
    </source>
</evidence>
<dbReference type="Proteomes" id="UP000813461">
    <property type="component" value="Unassembled WGS sequence"/>
</dbReference>
<evidence type="ECO:0000313" key="9">
    <source>
        <dbReference type="Proteomes" id="UP000813461"/>
    </source>
</evidence>
<dbReference type="InterPro" id="IPR015421">
    <property type="entry name" value="PyrdxlP-dep_Trfase_major"/>
</dbReference>
<dbReference type="OrthoDB" id="6752799at2759"/>
<dbReference type="InterPro" id="IPR015422">
    <property type="entry name" value="PyrdxlP-dep_Trfase_small"/>
</dbReference>
<feature type="domain" description="Aminotransferase class I/classII large" evidence="7">
    <location>
        <begin position="28"/>
        <end position="379"/>
    </location>
</feature>
<evidence type="ECO:0000256" key="5">
    <source>
        <dbReference type="ARBA" id="ARBA00022679"/>
    </source>
</evidence>
<dbReference type="EMBL" id="JAGMVJ010000027">
    <property type="protein sequence ID" value="KAH7070250.1"/>
    <property type="molecule type" value="Genomic_DNA"/>
</dbReference>
<gene>
    <name evidence="8" type="ORF">FB567DRAFT_554759</name>
</gene>
<name>A0A8K0VS04_9PLEO</name>
<dbReference type="PRINTS" id="PR00799">
    <property type="entry name" value="TRANSAMINASE"/>
</dbReference>
<dbReference type="InterPro" id="IPR000796">
    <property type="entry name" value="Asp_trans"/>
</dbReference>
<sequence>MLEKIERGPPDPMFELKANADMDEDPRKVDLGVGIYRNEAGSYEELETVTRYGPTTGDADFLRLGAGLLFGKQSQAIATEKICSVQTISGTGANSLAALLIGKEFPSSRVYISLPTWGNHVPIFQHVGLQVSTYEYLDSSGSKPDMEALLHTVRVAPPYSIFVLQGCCHNPTGVDFSVQQWVQLAEELKDRTHIVVIDIAYQGLGEGLDEDAAGLRTLAEAGLELLVCQSFSKNFALYNERCGALHAVCKSSAVAADVKDKLRSLIRHTYSSSPAYGSRLVKVVLNDEVSCELWIRELERMRSRLKKNRQNLLTHLAASGIPEGWSDIAAKKGLFVCLPLTAEQCSRLTAEHHIHLPENGRINIAGLSADNVRRTAQVIATEVNTAFSRLKTP</sequence>
<keyword evidence="4" id="KW-0032">Aminotransferase</keyword>
<dbReference type="GO" id="GO:0004069">
    <property type="term" value="F:L-aspartate:2-oxoglutarate aminotransferase activity"/>
    <property type="evidence" value="ECO:0007669"/>
    <property type="project" value="TreeGrafter"/>
</dbReference>
<organism evidence="8 9">
    <name type="scientific">Paraphoma chrysanthemicola</name>
    <dbReference type="NCBI Taxonomy" id="798071"/>
    <lineage>
        <taxon>Eukaryota</taxon>
        <taxon>Fungi</taxon>
        <taxon>Dikarya</taxon>
        <taxon>Ascomycota</taxon>
        <taxon>Pezizomycotina</taxon>
        <taxon>Dothideomycetes</taxon>
        <taxon>Pleosporomycetidae</taxon>
        <taxon>Pleosporales</taxon>
        <taxon>Pleosporineae</taxon>
        <taxon>Phaeosphaeriaceae</taxon>
        <taxon>Paraphoma</taxon>
    </lineage>
</organism>
<comment type="similarity">
    <text evidence="2">Belongs to the class-I pyridoxal-phosphate-dependent aminotransferase family.</text>
</comment>
<evidence type="ECO:0000256" key="3">
    <source>
        <dbReference type="ARBA" id="ARBA00011738"/>
    </source>
</evidence>
<dbReference type="PANTHER" id="PTHR11879">
    <property type="entry name" value="ASPARTATE AMINOTRANSFERASE"/>
    <property type="match status" value="1"/>
</dbReference>
<evidence type="ECO:0000313" key="8">
    <source>
        <dbReference type="EMBL" id="KAH7070250.1"/>
    </source>
</evidence>
<comment type="subunit">
    <text evidence="3">Homodimer.</text>
</comment>
<protein>
    <submittedName>
        <fullName evidence="8">Pyridoxal phosphate-dependent transferase</fullName>
    </submittedName>
</protein>
<reference evidence="8" key="1">
    <citation type="journal article" date="2021" name="Nat. Commun.">
        <title>Genetic determinants of endophytism in the Arabidopsis root mycobiome.</title>
        <authorList>
            <person name="Mesny F."/>
            <person name="Miyauchi S."/>
            <person name="Thiergart T."/>
            <person name="Pickel B."/>
            <person name="Atanasova L."/>
            <person name="Karlsson M."/>
            <person name="Huettel B."/>
            <person name="Barry K.W."/>
            <person name="Haridas S."/>
            <person name="Chen C."/>
            <person name="Bauer D."/>
            <person name="Andreopoulos W."/>
            <person name="Pangilinan J."/>
            <person name="LaButti K."/>
            <person name="Riley R."/>
            <person name="Lipzen A."/>
            <person name="Clum A."/>
            <person name="Drula E."/>
            <person name="Henrissat B."/>
            <person name="Kohler A."/>
            <person name="Grigoriev I.V."/>
            <person name="Martin F.M."/>
            <person name="Hacquard S."/>
        </authorList>
    </citation>
    <scope>NUCLEOTIDE SEQUENCE</scope>
    <source>
        <strain evidence="8">MPI-SDFR-AT-0120</strain>
    </source>
</reference>
<comment type="caution">
    <text evidence="8">The sequence shown here is derived from an EMBL/GenBank/DDBJ whole genome shotgun (WGS) entry which is preliminary data.</text>
</comment>
<keyword evidence="6" id="KW-0663">Pyridoxal phosphate</keyword>
<dbReference type="Pfam" id="PF00155">
    <property type="entry name" value="Aminotran_1_2"/>
    <property type="match status" value="1"/>
</dbReference>
<dbReference type="GO" id="GO:0030170">
    <property type="term" value="F:pyridoxal phosphate binding"/>
    <property type="evidence" value="ECO:0007669"/>
    <property type="project" value="InterPro"/>
</dbReference>
<dbReference type="PANTHER" id="PTHR11879:SF55">
    <property type="entry name" value="GLUTAMATE OXALOACETATE TRANSAMINASE 1, ISOFORM B"/>
    <property type="match status" value="1"/>
</dbReference>
<dbReference type="GO" id="GO:0006520">
    <property type="term" value="P:amino acid metabolic process"/>
    <property type="evidence" value="ECO:0007669"/>
    <property type="project" value="InterPro"/>
</dbReference>
<dbReference type="AlphaFoldDB" id="A0A8K0VS04"/>
<evidence type="ECO:0000256" key="2">
    <source>
        <dbReference type="ARBA" id="ARBA00007441"/>
    </source>
</evidence>
<dbReference type="Gene3D" id="3.40.640.10">
    <property type="entry name" value="Type I PLP-dependent aspartate aminotransferase-like (Major domain)"/>
    <property type="match status" value="1"/>
</dbReference>